<feature type="transmembrane region" description="Helical" evidence="9">
    <location>
        <begin position="125"/>
        <end position="148"/>
    </location>
</feature>
<dbReference type="STRING" id="108003.B1C78_06195"/>
<feature type="transmembrane region" description="Helical" evidence="9">
    <location>
        <begin position="99"/>
        <end position="119"/>
    </location>
</feature>
<dbReference type="GO" id="GO:0005886">
    <property type="term" value="C:plasma membrane"/>
    <property type="evidence" value="ECO:0007669"/>
    <property type="project" value="UniProtKB-SubCell"/>
</dbReference>
<feature type="transmembrane region" description="Helical" evidence="9">
    <location>
        <begin position="66"/>
        <end position="87"/>
    </location>
</feature>
<sequence length="269" mass="29926">MSSRRIPWLTFAAPRNFHLLVQVLVPWLAGVAVLLAIAGLYTGFFVAPPDYQQGNSYRIMFIHVPAAWMGMFLYLLMAMYAVIHLVWRIRLADVMARSLAPTGALMTFMALWTGALWGAPTWGTYWVWDARLTSTLILLFLYLGYMALRATVDDRESGGRAASLLALVGAINVPIIYFSVEWWHTLHQGMSVTLTSAPTMAPSMFAALLLMTGACWLYCAAITLRRAQVQVLEDEADAQWVRDLLQPPTAESARTAEDPAGTIREEGHS</sequence>
<comment type="similarity">
    <text evidence="3 9">Belongs to the CcmC/CycZ/HelC family.</text>
</comment>
<reference evidence="12 13" key="1">
    <citation type="submission" date="2017-02" db="EMBL/GenBank/DDBJ databases">
        <title>Genomic diversity within the haloalkaliphilic genus Thioalkalivibrio.</title>
        <authorList>
            <person name="Ahn A.-C."/>
            <person name="Meier-Kolthoff J."/>
            <person name="Overmars L."/>
            <person name="Richter M."/>
            <person name="Woyke T."/>
            <person name="Sorokin D.Y."/>
            <person name="Muyzer G."/>
        </authorList>
    </citation>
    <scope>NUCLEOTIDE SEQUENCE [LARGE SCALE GENOMIC DNA]</scope>
    <source>
        <strain evidence="12 13">ALJD</strain>
    </source>
</reference>
<dbReference type="Proteomes" id="UP000189462">
    <property type="component" value="Unassembled WGS sequence"/>
</dbReference>
<dbReference type="NCBIfam" id="TIGR01191">
    <property type="entry name" value="ccmC"/>
    <property type="match status" value="1"/>
</dbReference>
<evidence type="ECO:0000256" key="7">
    <source>
        <dbReference type="ARBA" id="ARBA00022989"/>
    </source>
</evidence>
<evidence type="ECO:0000313" key="12">
    <source>
        <dbReference type="EMBL" id="OOG25728.1"/>
    </source>
</evidence>
<feature type="domain" description="Cytochrome c assembly protein" evidence="11">
    <location>
        <begin position="20"/>
        <end position="187"/>
    </location>
</feature>
<name>A0A1V3NLH4_9GAMM</name>
<evidence type="ECO:0000313" key="13">
    <source>
        <dbReference type="Proteomes" id="UP000189462"/>
    </source>
</evidence>
<evidence type="ECO:0000256" key="3">
    <source>
        <dbReference type="ARBA" id="ARBA00005840"/>
    </source>
</evidence>
<dbReference type="GO" id="GO:0017004">
    <property type="term" value="P:cytochrome complex assembly"/>
    <property type="evidence" value="ECO:0007669"/>
    <property type="project" value="UniProtKB-KW"/>
</dbReference>
<dbReference type="InterPro" id="IPR002541">
    <property type="entry name" value="Cyt_c_assembly"/>
</dbReference>
<evidence type="ECO:0000256" key="8">
    <source>
        <dbReference type="ARBA" id="ARBA00023136"/>
    </source>
</evidence>
<dbReference type="RefSeq" id="WP_077278307.1">
    <property type="nucleotide sequence ID" value="NZ_MVBK01000035.1"/>
</dbReference>
<evidence type="ECO:0000256" key="2">
    <source>
        <dbReference type="ARBA" id="ARBA00004141"/>
    </source>
</evidence>
<dbReference type="PANTHER" id="PTHR30071">
    <property type="entry name" value="HEME EXPORTER PROTEIN C"/>
    <property type="match status" value="1"/>
</dbReference>
<keyword evidence="8 9" id="KW-0472">Membrane</keyword>
<keyword evidence="13" id="KW-1185">Reference proteome</keyword>
<gene>
    <name evidence="9" type="primary">ccmC</name>
    <name evidence="12" type="ORF">B1C78_06195</name>
</gene>
<dbReference type="GO" id="GO:0020037">
    <property type="term" value="F:heme binding"/>
    <property type="evidence" value="ECO:0007669"/>
    <property type="project" value="InterPro"/>
</dbReference>
<evidence type="ECO:0000256" key="4">
    <source>
        <dbReference type="ARBA" id="ARBA00016463"/>
    </source>
</evidence>
<evidence type="ECO:0000256" key="6">
    <source>
        <dbReference type="ARBA" id="ARBA00022748"/>
    </source>
</evidence>
<evidence type="ECO:0000259" key="11">
    <source>
        <dbReference type="Pfam" id="PF01578"/>
    </source>
</evidence>
<keyword evidence="7 9" id="KW-1133">Transmembrane helix</keyword>
<feature type="region of interest" description="Disordered" evidence="10">
    <location>
        <begin position="247"/>
        <end position="269"/>
    </location>
</feature>
<comment type="subcellular location">
    <subcellularLocation>
        <location evidence="9">Cell inner membrane</location>
    </subcellularLocation>
    <subcellularLocation>
        <location evidence="2">Membrane</location>
        <topology evidence="2">Multi-pass membrane protein</topology>
    </subcellularLocation>
</comment>
<organism evidence="12 13">
    <name type="scientific">Thioalkalivibrio denitrificans</name>
    <dbReference type="NCBI Taxonomy" id="108003"/>
    <lineage>
        <taxon>Bacteria</taxon>
        <taxon>Pseudomonadati</taxon>
        <taxon>Pseudomonadota</taxon>
        <taxon>Gammaproteobacteria</taxon>
        <taxon>Chromatiales</taxon>
        <taxon>Ectothiorhodospiraceae</taxon>
        <taxon>Thioalkalivibrio</taxon>
    </lineage>
</organism>
<dbReference type="OrthoDB" id="9778550at2"/>
<evidence type="ECO:0000256" key="9">
    <source>
        <dbReference type="RuleBase" id="RU364092"/>
    </source>
</evidence>
<dbReference type="PANTHER" id="PTHR30071:SF1">
    <property type="entry name" value="CYTOCHROME B_B6 PROTEIN-RELATED"/>
    <property type="match status" value="1"/>
</dbReference>
<keyword evidence="6 9" id="KW-0201">Cytochrome c-type biogenesis</keyword>
<evidence type="ECO:0000256" key="10">
    <source>
        <dbReference type="SAM" id="MobiDB-lite"/>
    </source>
</evidence>
<feature type="transmembrane region" description="Helical" evidence="9">
    <location>
        <begin position="160"/>
        <end position="180"/>
    </location>
</feature>
<proteinExistence type="inferred from homology"/>
<dbReference type="GO" id="GO:0015232">
    <property type="term" value="F:heme transmembrane transporter activity"/>
    <property type="evidence" value="ECO:0007669"/>
    <property type="project" value="InterPro"/>
</dbReference>
<dbReference type="EMBL" id="MVBK01000035">
    <property type="protein sequence ID" value="OOG25728.1"/>
    <property type="molecule type" value="Genomic_DNA"/>
</dbReference>
<evidence type="ECO:0000256" key="5">
    <source>
        <dbReference type="ARBA" id="ARBA00022692"/>
    </source>
</evidence>
<feature type="transmembrane region" description="Helical" evidence="9">
    <location>
        <begin position="200"/>
        <end position="219"/>
    </location>
</feature>
<dbReference type="AlphaFoldDB" id="A0A1V3NLH4"/>
<dbReference type="PRINTS" id="PR01386">
    <property type="entry name" value="CCMCBIOGNSIS"/>
</dbReference>
<accession>A0A1V3NLH4</accession>
<comment type="function">
    <text evidence="1 9">Required for the export of heme to the periplasm for the biogenesis of c-type cytochromes.</text>
</comment>
<comment type="caution">
    <text evidence="12">The sequence shown here is derived from an EMBL/GenBank/DDBJ whole genome shotgun (WGS) entry which is preliminary data.</text>
</comment>
<keyword evidence="9" id="KW-1003">Cell membrane</keyword>
<dbReference type="InterPro" id="IPR045062">
    <property type="entry name" value="Cyt_c_biogenesis_CcsA/CcmC"/>
</dbReference>
<keyword evidence="5 9" id="KW-0812">Transmembrane</keyword>
<dbReference type="InterPro" id="IPR003557">
    <property type="entry name" value="Cyt_c_biogenesis_CcmC"/>
</dbReference>
<keyword evidence="9" id="KW-0997">Cell inner membrane</keyword>
<protein>
    <recommendedName>
        <fullName evidence="4 9">Heme exporter protein C</fullName>
    </recommendedName>
    <alternativeName>
        <fullName evidence="9">Cytochrome c-type biogenesis protein</fullName>
    </alternativeName>
</protein>
<keyword evidence="9" id="KW-0813">Transport</keyword>
<feature type="transmembrane region" description="Helical" evidence="9">
    <location>
        <begin position="20"/>
        <end position="46"/>
    </location>
</feature>
<evidence type="ECO:0000256" key="1">
    <source>
        <dbReference type="ARBA" id="ARBA00002442"/>
    </source>
</evidence>
<dbReference type="Pfam" id="PF01578">
    <property type="entry name" value="Cytochrom_C_asm"/>
    <property type="match status" value="1"/>
</dbReference>